<feature type="transmembrane region" description="Helical" evidence="5">
    <location>
        <begin position="384"/>
        <end position="401"/>
    </location>
</feature>
<evidence type="ECO:0000259" key="6">
    <source>
        <dbReference type="Pfam" id="PF04932"/>
    </source>
</evidence>
<evidence type="ECO:0000256" key="2">
    <source>
        <dbReference type="ARBA" id="ARBA00022692"/>
    </source>
</evidence>
<evidence type="ECO:0000256" key="4">
    <source>
        <dbReference type="ARBA" id="ARBA00023136"/>
    </source>
</evidence>
<dbReference type="RefSeq" id="WP_237238104.1">
    <property type="nucleotide sequence ID" value="NZ_JAKKDU010000001.1"/>
</dbReference>
<keyword evidence="7" id="KW-0436">Ligase</keyword>
<gene>
    <name evidence="7" type="ORF">L3X37_00135</name>
</gene>
<dbReference type="Pfam" id="PF04932">
    <property type="entry name" value="Wzy_C"/>
    <property type="match status" value="1"/>
</dbReference>
<keyword evidence="2 5" id="KW-0812">Transmembrane</keyword>
<name>A0AAE3EJN4_9FLAO</name>
<feature type="transmembrane region" description="Helical" evidence="5">
    <location>
        <begin position="330"/>
        <end position="349"/>
    </location>
</feature>
<dbReference type="GO" id="GO:0016874">
    <property type="term" value="F:ligase activity"/>
    <property type="evidence" value="ECO:0007669"/>
    <property type="project" value="UniProtKB-KW"/>
</dbReference>
<comment type="subcellular location">
    <subcellularLocation>
        <location evidence="1">Membrane</location>
        <topology evidence="1">Multi-pass membrane protein</topology>
    </subcellularLocation>
</comment>
<evidence type="ECO:0000256" key="1">
    <source>
        <dbReference type="ARBA" id="ARBA00004141"/>
    </source>
</evidence>
<protein>
    <submittedName>
        <fullName evidence="7">O-antigen ligase family protein</fullName>
    </submittedName>
</protein>
<feature type="transmembrane region" description="Helical" evidence="5">
    <location>
        <begin position="50"/>
        <end position="70"/>
    </location>
</feature>
<comment type="caution">
    <text evidence="7">The sequence shown here is derived from an EMBL/GenBank/DDBJ whole genome shotgun (WGS) entry which is preliminary data.</text>
</comment>
<feature type="transmembrane region" description="Helical" evidence="5">
    <location>
        <begin position="12"/>
        <end position="38"/>
    </location>
</feature>
<feature type="transmembrane region" description="Helical" evidence="5">
    <location>
        <begin position="163"/>
        <end position="180"/>
    </location>
</feature>
<dbReference type="Proteomes" id="UP001199795">
    <property type="component" value="Unassembled WGS sequence"/>
</dbReference>
<evidence type="ECO:0000256" key="3">
    <source>
        <dbReference type="ARBA" id="ARBA00022989"/>
    </source>
</evidence>
<feature type="domain" description="O-antigen ligase-related" evidence="6">
    <location>
        <begin position="192"/>
        <end position="343"/>
    </location>
</feature>
<dbReference type="GO" id="GO:0016020">
    <property type="term" value="C:membrane"/>
    <property type="evidence" value="ECO:0007669"/>
    <property type="project" value="UniProtKB-SubCell"/>
</dbReference>
<feature type="transmembrane region" description="Helical" evidence="5">
    <location>
        <begin position="114"/>
        <end position="132"/>
    </location>
</feature>
<proteinExistence type="predicted"/>
<keyword evidence="4 5" id="KW-0472">Membrane</keyword>
<evidence type="ECO:0000313" key="8">
    <source>
        <dbReference type="Proteomes" id="UP001199795"/>
    </source>
</evidence>
<dbReference type="AlphaFoldDB" id="A0AAE3EJN4"/>
<feature type="transmembrane region" description="Helical" evidence="5">
    <location>
        <begin position="230"/>
        <end position="248"/>
    </location>
</feature>
<keyword evidence="8" id="KW-1185">Reference proteome</keyword>
<keyword evidence="3 5" id="KW-1133">Transmembrane helix</keyword>
<organism evidence="7 8">
    <name type="scientific">Wocania arenilitoris</name>
    <dbReference type="NCBI Taxonomy" id="2044858"/>
    <lineage>
        <taxon>Bacteria</taxon>
        <taxon>Pseudomonadati</taxon>
        <taxon>Bacteroidota</taxon>
        <taxon>Flavobacteriia</taxon>
        <taxon>Flavobacteriales</taxon>
        <taxon>Flavobacteriaceae</taxon>
        <taxon>Wocania</taxon>
    </lineage>
</organism>
<reference evidence="7" key="1">
    <citation type="submission" date="2022-01" db="EMBL/GenBank/DDBJ databases">
        <title>Draft genome sequence of Sabulilitoribacter arenilitoris KCTC 52401.</title>
        <authorList>
            <person name="Oh J.-S."/>
        </authorList>
    </citation>
    <scope>NUCLEOTIDE SEQUENCE</scope>
    <source>
        <strain evidence="7">HMF6543</strain>
    </source>
</reference>
<dbReference type="InterPro" id="IPR007016">
    <property type="entry name" value="O-antigen_ligase-rel_domated"/>
</dbReference>
<feature type="transmembrane region" description="Helical" evidence="5">
    <location>
        <begin position="192"/>
        <end position="218"/>
    </location>
</feature>
<accession>A0AAE3EJN4</accession>
<evidence type="ECO:0000313" key="7">
    <source>
        <dbReference type="EMBL" id="MCF7566776.1"/>
    </source>
</evidence>
<evidence type="ECO:0000256" key="5">
    <source>
        <dbReference type="SAM" id="Phobius"/>
    </source>
</evidence>
<dbReference type="InterPro" id="IPR051533">
    <property type="entry name" value="WaaL-like"/>
</dbReference>
<feature type="transmembrane region" description="Helical" evidence="5">
    <location>
        <begin position="361"/>
        <end position="378"/>
    </location>
</feature>
<feature type="transmembrane region" description="Helical" evidence="5">
    <location>
        <begin position="82"/>
        <end position="102"/>
    </location>
</feature>
<dbReference type="EMBL" id="JAKKDU010000001">
    <property type="protein sequence ID" value="MCF7566776.1"/>
    <property type="molecule type" value="Genomic_DNA"/>
</dbReference>
<dbReference type="PANTHER" id="PTHR37422:SF13">
    <property type="entry name" value="LIPOPOLYSACCHARIDE BIOSYNTHESIS PROTEIN PA4999-RELATED"/>
    <property type="match status" value="1"/>
</dbReference>
<sequence length="412" mass="47745">MNFKFLKDKYIYILALLPLLSLFMVSFVIIVFLLGSFLSSIYHKDKNNRITHIGVILLFLLPFLMYLISLSWTDNLQVGLKYVEKTLSFCVLPIAIFILKPFKTTLQIRNFNKIFVIASAFSVVITMIYLLFNTDNIFNQQNTYFANIKLREAIELTPVIGEHAIYFSLIMAVALLLLFYNRFQNRWLNVFLSLLFITGIIIASSKGVILSILLVGILLAFQEIKNKRKVVVVVLLSFFGLGVITYLSPIKERVNEIVSTKHIYPKGDYYNSFNLRMAIYNCSFSLIKGTPIMGYSPGDIQQELNECYKKFNTNAFHKTNYNTHNQYLDYILSFGVIGLVIILFSFAYFLRIAIINKNKEYLNFLILFYLVFLTENILVRNTGIVLFTTFNCLFAYSILFNKKLKHNLNSKQ</sequence>
<dbReference type="PANTHER" id="PTHR37422">
    <property type="entry name" value="TEICHURONIC ACID BIOSYNTHESIS PROTEIN TUAE"/>
    <property type="match status" value="1"/>
</dbReference>